<dbReference type="OrthoDB" id="10039147at2759"/>
<dbReference type="EnsemblMetazoa" id="HelroT64064">
    <property type="protein sequence ID" value="HelroP64064"/>
    <property type="gene ID" value="HelroG64064"/>
</dbReference>
<evidence type="ECO:0000256" key="3">
    <source>
        <dbReference type="ARBA" id="ARBA00023136"/>
    </source>
</evidence>
<evidence type="ECO:0000256" key="7">
    <source>
        <dbReference type="ARBA" id="ARBA00034902"/>
    </source>
</evidence>
<evidence type="ECO:0000313" key="11">
    <source>
        <dbReference type="EnsemblMetazoa" id="HelroP64064"/>
    </source>
</evidence>
<evidence type="ECO:0000256" key="1">
    <source>
        <dbReference type="ARBA" id="ARBA00022692"/>
    </source>
</evidence>
<feature type="chain" id="PRO_5010981099" description="PAT complex subunit CCDC47" evidence="9">
    <location>
        <begin position="21"/>
        <end position="460"/>
    </location>
</feature>
<dbReference type="GO" id="GO:0030867">
    <property type="term" value="C:rough endoplasmic reticulum membrane"/>
    <property type="evidence" value="ECO:0007669"/>
    <property type="project" value="UniProtKB-SubCell"/>
</dbReference>
<dbReference type="GO" id="GO:0005509">
    <property type="term" value="F:calcium ion binding"/>
    <property type="evidence" value="ECO:0000318"/>
    <property type="project" value="GO_Central"/>
</dbReference>
<dbReference type="PANTHER" id="PTHR12883:SF0">
    <property type="entry name" value="PAT COMPLEX SUBUNIT CCDC47"/>
    <property type="match status" value="1"/>
</dbReference>
<evidence type="ECO:0000256" key="9">
    <source>
        <dbReference type="SAM" id="SignalP"/>
    </source>
</evidence>
<keyword evidence="2" id="KW-1133">Transmembrane helix</keyword>
<comment type="subcellular location">
    <subcellularLocation>
        <location evidence="4">Rough endoplasmic reticulum membrane</location>
        <topology evidence="4">Single-pass type I membrane protein</topology>
    </subcellularLocation>
</comment>
<dbReference type="STRING" id="6412.T1FXN9"/>
<dbReference type="FunCoup" id="T1FXN9">
    <property type="interactions" value="1861"/>
</dbReference>
<evidence type="ECO:0000313" key="12">
    <source>
        <dbReference type="Proteomes" id="UP000015101"/>
    </source>
</evidence>
<evidence type="ECO:0000313" key="10">
    <source>
        <dbReference type="EMBL" id="ESO06377.1"/>
    </source>
</evidence>
<sequence length="460" mass="53510">MKCSLLLFLLILYKFNSIDASQKIENNEFAEFEEFDDEPQKPKIIMSPEAAQVMDSNEDQNEEEDDAVVEEDEEEFEYLNEDEFEGFDREKKPKAKSEQPPDLKIVKVPLHLHTNWDSFYMEILMLAGLGAYLLNYLAGKTKNQKLAQAWLKSHKQLLEENFSVIGDDGTTMEATNTGLMKEAENIYSLWCSGRTCCEGMLVTIKMLKRQDLLSTISRMFRPATDQIFVKVIMDDSDMDNFVFCLSHKRSITKLQKDHADLSNFCPEKKSCEKFLIPSHFQMLSECSEVTAFILDSKVTAVLKKYEGAVEYLHFSDQYAGVKQPEDSTTTKVPETQKVLIFCFNVTDSGFTSPKDMDHMKPLLQMVFYCMDKIKRFRLSKEAKLKADKNRQKVLELYQKATHSQRSEAAQNRKEEKRRAEKEKIMNEDDPDKQRKLEEKNLKKEAKRKQPKMKRMKIKAI</sequence>
<accession>T1FXN9</accession>
<reference evidence="10 12" key="2">
    <citation type="journal article" date="2013" name="Nature">
        <title>Insights into bilaterian evolution from three spiralian genomes.</title>
        <authorList>
            <person name="Simakov O."/>
            <person name="Marletaz F."/>
            <person name="Cho S.J."/>
            <person name="Edsinger-Gonzales E."/>
            <person name="Havlak P."/>
            <person name="Hellsten U."/>
            <person name="Kuo D.H."/>
            <person name="Larsson T."/>
            <person name="Lv J."/>
            <person name="Arendt D."/>
            <person name="Savage R."/>
            <person name="Osoegawa K."/>
            <person name="de Jong P."/>
            <person name="Grimwood J."/>
            <person name="Chapman J.A."/>
            <person name="Shapiro H."/>
            <person name="Aerts A."/>
            <person name="Otillar R.P."/>
            <person name="Terry A.Y."/>
            <person name="Boore J.L."/>
            <person name="Grigoriev I.V."/>
            <person name="Lindberg D.R."/>
            <person name="Seaver E.C."/>
            <person name="Weisblat D.A."/>
            <person name="Putnam N.H."/>
            <person name="Rokhsar D.S."/>
        </authorList>
    </citation>
    <scope>NUCLEOTIDE SEQUENCE</scope>
</reference>
<keyword evidence="9" id="KW-0732">Signal</keyword>
<dbReference type="InParanoid" id="T1FXN9"/>
<dbReference type="CTD" id="20213587"/>
<dbReference type="eggNOG" id="KOG2357">
    <property type="taxonomic scope" value="Eukaryota"/>
</dbReference>
<evidence type="ECO:0000256" key="4">
    <source>
        <dbReference type="ARBA" id="ARBA00034697"/>
    </source>
</evidence>
<protein>
    <recommendedName>
        <fullName evidence="6">PAT complex subunit CCDC47</fullName>
    </recommendedName>
    <alternativeName>
        <fullName evidence="7">Coiled-coil domain-containing protein 47</fullName>
    </alternativeName>
</protein>
<feature type="region of interest" description="Disordered" evidence="8">
    <location>
        <begin position="36"/>
        <end position="75"/>
    </location>
</feature>
<dbReference type="PANTHER" id="PTHR12883">
    <property type="entry name" value="ADIPOCYTE-SPECIFIC PROTEIN 4-RELATED"/>
    <property type="match status" value="1"/>
</dbReference>
<dbReference type="HOGENOM" id="CLU_033196_1_0_1"/>
<dbReference type="GeneID" id="20213587"/>
<feature type="compositionally biased region" description="Basic and acidic residues" evidence="8">
    <location>
        <begin position="86"/>
        <end position="99"/>
    </location>
</feature>
<dbReference type="Pfam" id="PF07946">
    <property type="entry name" value="CCDC47"/>
    <property type="match status" value="1"/>
</dbReference>
<keyword evidence="3" id="KW-0472">Membrane</keyword>
<reference evidence="11" key="3">
    <citation type="submission" date="2015-06" db="UniProtKB">
        <authorList>
            <consortium name="EnsemblMetazoa"/>
        </authorList>
    </citation>
    <scope>IDENTIFICATION</scope>
</reference>
<dbReference type="Proteomes" id="UP000015101">
    <property type="component" value="Unassembled WGS sequence"/>
</dbReference>
<dbReference type="OMA" id="MHLVRDM"/>
<dbReference type="KEGG" id="hro:HELRODRAFT_64064"/>
<feature type="compositionally biased region" description="Acidic residues" evidence="8">
    <location>
        <begin position="56"/>
        <end position="75"/>
    </location>
</feature>
<dbReference type="AlphaFoldDB" id="T1FXN9"/>
<proteinExistence type="inferred from homology"/>
<feature type="compositionally biased region" description="Basic and acidic residues" evidence="8">
    <location>
        <begin position="410"/>
        <end position="443"/>
    </location>
</feature>
<feature type="region of interest" description="Disordered" evidence="8">
    <location>
        <begin position="400"/>
        <end position="460"/>
    </location>
</feature>
<name>T1FXN9_HELRO</name>
<dbReference type="RefSeq" id="XP_009015745.1">
    <property type="nucleotide sequence ID" value="XM_009017497.1"/>
</dbReference>
<feature type="signal peptide" evidence="9">
    <location>
        <begin position="1"/>
        <end position="20"/>
    </location>
</feature>
<evidence type="ECO:0000256" key="2">
    <source>
        <dbReference type="ARBA" id="ARBA00022989"/>
    </source>
</evidence>
<dbReference type="GO" id="GO:0032469">
    <property type="term" value="P:endoplasmic reticulum calcium ion homeostasis"/>
    <property type="evidence" value="ECO:0007669"/>
    <property type="project" value="InterPro"/>
</dbReference>
<dbReference type="EMBL" id="KB096324">
    <property type="protein sequence ID" value="ESO06377.1"/>
    <property type="molecule type" value="Genomic_DNA"/>
</dbReference>
<evidence type="ECO:0000256" key="5">
    <source>
        <dbReference type="ARBA" id="ARBA00034746"/>
    </source>
</evidence>
<evidence type="ECO:0000256" key="8">
    <source>
        <dbReference type="SAM" id="MobiDB-lite"/>
    </source>
</evidence>
<comment type="similarity">
    <text evidence="5">Belongs to the CCDC47 family.</text>
</comment>
<dbReference type="EMBL" id="AMQM01000618">
    <property type="status" value="NOT_ANNOTATED_CDS"/>
    <property type="molecule type" value="Genomic_DNA"/>
</dbReference>
<dbReference type="InterPro" id="IPR012879">
    <property type="entry name" value="CCDC47"/>
</dbReference>
<organism evidence="11 12">
    <name type="scientific">Helobdella robusta</name>
    <name type="common">Californian leech</name>
    <dbReference type="NCBI Taxonomy" id="6412"/>
    <lineage>
        <taxon>Eukaryota</taxon>
        <taxon>Metazoa</taxon>
        <taxon>Spiralia</taxon>
        <taxon>Lophotrochozoa</taxon>
        <taxon>Annelida</taxon>
        <taxon>Clitellata</taxon>
        <taxon>Hirudinea</taxon>
        <taxon>Rhynchobdellida</taxon>
        <taxon>Glossiphoniidae</taxon>
        <taxon>Helobdella</taxon>
    </lineage>
</organism>
<reference evidence="12" key="1">
    <citation type="submission" date="2012-12" db="EMBL/GenBank/DDBJ databases">
        <authorList>
            <person name="Hellsten U."/>
            <person name="Grimwood J."/>
            <person name="Chapman J.A."/>
            <person name="Shapiro H."/>
            <person name="Aerts A."/>
            <person name="Otillar R.P."/>
            <person name="Terry A.Y."/>
            <person name="Boore J.L."/>
            <person name="Simakov O."/>
            <person name="Marletaz F."/>
            <person name="Cho S.-J."/>
            <person name="Edsinger-Gonzales E."/>
            <person name="Havlak P."/>
            <person name="Kuo D.-H."/>
            <person name="Larsson T."/>
            <person name="Lv J."/>
            <person name="Arendt D."/>
            <person name="Savage R."/>
            <person name="Osoegawa K."/>
            <person name="de Jong P."/>
            <person name="Lindberg D.R."/>
            <person name="Seaver E.C."/>
            <person name="Weisblat D.A."/>
            <person name="Putnam N.H."/>
            <person name="Grigoriev I.V."/>
            <person name="Rokhsar D.S."/>
        </authorList>
    </citation>
    <scope>NUCLEOTIDE SEQUENCE</scope>
</reference>
<evidence type="ECO:0000256" key="6">
    <source>
        <dbReference type="ARBA" id="ARBA00034875"/>
    </source>
</evidence>
<feature type="region of interest" description="Disordered" evidence="8">
    <location>
        <begin position="80"/>
        <end position="99"/>
    </location>
</feature>
<keyword evidence="1" id="KW-0812">Transmembrane</keyword>
<keyword evidence="12" id="KW-1185">Reference proteome</keyword>
<gene>
    <name evidence="11" type="primary">20213587</name>
    <name evidence="10" type="ORF">HELRODRAFT_64064</name>
</gene>
<dbReference type="GO" id="GO:0005783">
    <property type="term" value="C:endoplasmic reticulum"/>
    <property type="evidence" value="ECO:0000318"/>
    <property type="project" value="GO_Central"/>
</dbReference>
<feature type="compositionally biased region" description="Basic residues" evidence="8">
    <location>
        <begin position="444"/>
        <end position="460"/>
    </location>
</feature>